<keyword evidence="2" id="KW-0812">Transmembrane</keyword>
<dbReference type="KEGG" id="cag:Cagg_3755"/>
<dbReference type="HOGENOM" id="CLU_007196_0_0_0"/>
<dbReference type="SMART" id="SM00327">
    <property type="entry name" value="VWA"/>
    <property type="match status" value="2"/>
</dbReference>
<dbReference type="InterPro" id="IPR010768">
    <property type="entry name" value="GATase1-like"/>
</dbReference>
<dbReference type="Gene3D" id="3.40.50.410">
    <property type="entry name" value="von Willebrand factor, type A domain"/>
    <property type="match status" value="2"/>
</dbReference>
<dbReference type="PANTHER" id="PTHR37947:SF2">
    <property type="entry name" value="VON WILLEBRAND FACTOR TYPE A"/>
    <property type="match status" value="1"/>
</dbReference>
<dbReference type="PANTHER" id="PTHR37947">
    <property type="entry name" value="BLL2462 PROTEIN"/>
    <property type="match status" value="1"/>
</dbReference>
<sequence>MPYISFIYPEALWLLIIPVVMIAVALLGPRRLSPMRFWGSLIVRTLIAVFLVFAFAGIQFIRPVDRLTTVFLLDGSDSMPASTRAQAEAFIRAALQEMPPDDQAAIVVFGGNALVERAPDSDRRLGRITSIPITNRTNIEAAIQLGMALFPADSQKRLVLLSDGGENSGRAIDVARLAASRGIPIDIVDLALVETDAEALVASVEAPNGVRDGQEALIVATVESTVAQRATVRLIDDVGVVAERELDLGPGATRVEFVVPIKGSGFQRYRVQVEAAQDGRVQNNEAAALIRVQGPPRVLLVARNAADARPLATALTAADIVAEIIAPEAAPRSLADLSAYDALVLVNTPARALPVGLMQAIPGYVRDLGRGLLMIGGEESFGVGGYGRTAVEEALPVYMDVRNRELRPDLAIVFVIDKSGSMDACHCANPDRGGPITSSSERKIDIAKDAVAQATALLSPQDTVGVVTFDGAAFPTFVATRGATVEQVMDAVSGVEPRGPTNIRAGLLRAEEMLQQVDARIKHMILLTDGWGSGGDQLDIAARLREQGITLTVVAAGSGSATYLQQLAAEGGGRYYPAADMADVPQIFVQETITAIGNYIVEQPFVPVRYSNSPILAGINAVPPLYGYNGSTLKDTAQLILATEDQQPILATWQYGLGRSAAWLSDTKGKWARDWLTWDGFPRFAAQLIGDLTPRGGSDVRAEVTVAGGETVVRLMTAAGQNDLTVTATLIGGDGSRHEVRLTQVAPNQYQARLESPVPGTYLVQIAGNRGDRVVVQETAGMVVPYSSEYRSAQANPGLLAELANVTKGRFIEQPTEVFSRINLVFSAQEIALPLLLLALILLPFDIALRRLMLRRSDFGVLGRLAGRFQPAGSVPVAPDPVLGRLRSARDQARRRMAGEQQPLTPPPAVPSLSTSPSHPVDPSKTETADALARLRAAKERARRRITGDDNDGGGTTS</sequence>
<evidence type="ECO:0000313" key="4">
    <source>
        <dbReference type="EMBL" id="ACL26591.1"/>
    </source>
</evidence>
<dbReference type="STRING" id="326427.Cagg_3755"/>
<feature type="domain" description="VWFA" evidence="3">
    <location>
        <begin position="411"/>
        <end position="593"/>
    </location>
</feature>
<protein>
    <submittedName>
        <fullName evidence="4">von Willebrand factor type A</fullName>
    </submittedName>
</protein>
<organism evidence="4 5">
    <name type="scientific">Chloroflexus aggregans (strain MD-66 / DSM 9485)</name>
    <dbReference type="NCBI Taxonomy" id="326427"/>
    <lineage>
        <taxon>Bacteria</taxon>
        <taxon>Bacillati</taxon>
        <taxon>Chloroflexota</taxon>
        <taxon>Chloroflexia</taxon>
        <taxon>Chloroflexales</taxon>
        <taxon>Chloroflexineae</taxon>
        <taxon>Chloroflexaceae</taxon>
        <taxon>Chloroflexus</taxon>
    </lineage>
</organism>
<name>B8GAZ1_CHLAD</name>
<keyword evidence="5" id="KW-1185">Reference proteome</keyword>
<dbReference type="CDD" id="cd00198">
    <property type="entry name" value="vWFA"/>
    <property type="match status" value="1"/>
</dbReference>
<dbReference type="Gene3D" id="3.40.50.880">
    <property type="match status" value="1"/>
</dbReference>
<dbReference type="SUPFAM" id="SSF52317">
    <property type="entry name" value="Class I glutamine amidotransferase-like"/>
    <property type="match status" value="1"/>
</dbReference>
<dbReference type="eggNOG" id="COG5426">
    <property type="taxonomic scope" value="Bacteria"/>
</dbReference>
<dbReference type="Pfam" id="PF07090">
    <property type="entry name" value="GATase1_like"/>
    <property type="match status" value="1"/>
</dbReference>
<feature type="transmembrane region" description="Helical" evidence="2">
    <location>
        <begin position="41"/>
        <end position="61"/>
    </location>
</feature>
<feature type="transmembrane region" description="Helical" evidence="2">
    <location>
        <begin position="12"/>
        <end position="29"/>
    </location>
</feature>
<dbReference type="EMBL" id="CP001337">
    <property type="protein sequence ID" value="ACL26591.1"/>
    <property type="molecule type" value="Genomic_DNA"/>
</dbReference>
<dbReference type="SUPFAM" id="SSF53300">
    <property type="entry name" value="vWA-like"/>
    <property type="match status" value="2"/>
</dbReference>
<evidence type="ECO:0000256" key="2">
    <source>
        <dbReference type="SAM" id="Phobius"/>
    </source>
</evidence>
<dbReference type="OrthoDB" id="9781333at2"/>
<evidence type="ECO:0000313" key="5">
    <source>
        <dbReference type="Proteomes" id="UP000002508"/>
    </source>
</evidence>
<dbReference type="Proteomes" id="UP000002508">
    <property type="component" value="Chromosome"/>
</dbReference>
<dbReference type="InterPro" id="IPR036465">
    <property type="entry name" value="vWFA_dom_sf"/>
</dbReference>
<dbReference type="InterPro" id="IPR002035">
    <property type="entry name" value="VWF_A"/>
</dbReference>
<feature type="region of interest" description="Disordered" evidence="1">
    <location>
        <begin position="891"/>
        <end position="958"/>
    </location>
</feature>
<dbReference type="AlphaFoldDB" id="B8GAZ1"/>
<accession>B8GAZ1</accession>
<dbReference type="Pfam" id="PF13519">
    <property type="entry name" value="VWA_2"/>
    <property type="match status" value="1"/>
</dbReference>
<gene>
    <name evidence="4" type="ordered locus">Cagg_3755</name>
</gene>
<dbReference type="InterPro" id="IPR029062">
    <property type="entry name" value="Class_I_gatase-like"/>
</dbReference>
<proteinExistence type="predicted"/>
<dbReference type="RefSeq" id="WP_015942436.1">
    <property type="nucleotide sequence ID" value="NC_011831.1"/>
</dbReference>
<dbReference type="eggNOG" id="COG2304">
    <property type="taxonomic scope" value="Bacteria"/>
</dbReference>
<dbReference type="PROSITE" id="PS50234">
    <property type="entry name" value="VWFA"/>
    <property type="match status" value="2"/>
</dbReference>
<feature type="domain" description="VWFA" evidence="3">
    <location>
        <begin position="68"/>
        <end position="238"/>
    </location>
</feature>
<dbReference type="Pfam" id="PF00092">
    <property type="entry name" value="VWA"/>
    <property type="match status" value="1"/>
</dbReference>
<evidence type="ECO:0000259" key="3">
    <source>
        <dbReference type="PROSITE" id="PS50234"/>
    </source>
</evidence>
<reference evidence="4" key="1">
    <citation type="submission" date="2008-12" db="EMBL/GenBank/DDBJ databases">
        <title>Complete sequence of Chloroflexus aggregans DSM 9485.</title>
        <authorList>
            <consortium name="US DOE Joint Genome Institute"/>
            <person name="Lucas S."/>
            <person name="Copeland A."/>
            <person name="Lapidus A."/>
            <person name="Glavina del Rio T."/>
            <person name="Dalin E."/>
            <person name="Tice H."/>
            <person name="Pitluck S."/>
            <person name="Foster B."/>
            <person name="Larimer F."/>
            <person name="Land M."/>
            <person name="Hauser L."/>
            <person name="Kyrpides N."/>
            <person name="Mikhailova N."/>
            <person name="Bryant D."/>
            <person name="Richardson P."/>
        </authorList>
    </citation>
    <scope>NUCLEOTIDE SEQUENCE</scope>
    <source>
        <strain evidence="4">DSM 9485</strain>
    </source>
</reference>
<keyword evidence="2" id="KW-1133">Transmembrane helix</keyword>
<evidence type="ECO:0000256" key="1">
    <source>
        <dbReference type="SAM" id="MobiDB-lite"/>
    </source>
</evidence>
<keyword evidence="2" id="KW-0472">Membrane</keyword>